<dbReference type="GO" id="GO:0005576">
    <property type="term" value="C:extracellular region"/>
    <property type="evidence" value="ECO:0007669"/>
    <property type="project" value="UniProtKB-SubCell"/>
</dbReference>
<dbReference type="InterPro" id="IPR001492">
    <property type="entry name" value="Flagellin"/>
</dbReference>
<dbReference type="Pfam" id="PF00700">
    <property type="entry name" value="Flagellin_C"/>
    <property type="match status" value="1"/>
</dbReference>
<dbReference type="EMBL" id="UFXL01000001">
    <property type="protein sequence ID" value="SUY73176.1"/>
    <property type="molecule type" value="Genomic_DNA"/>
</dbReference>
<organism evidence="7 8">
    <name type="scientific">Comamonas testosteroni</name>
    <name type="common">Pseudomonas testosteroni</name>
    <dbReference type="NCBI Taxonomy" id="285"/>
    <lineage>
        <taxon>Bacteria</taxon>
        <taxon>Pseudomonadati</taxon>
        <taxon>Pseudomonadota</taxon>
        <taxon>Betaproteobacteria</taxon>
        <taxon>Burkholderiales</taxon>
        <taxon>Comamonadaceae</taxon>
        <taxon>Comamonas</taxon>
    </lineage>
</organism>
<evidence type="ECO:0000256" key="3">
    <source>
        <dbReference type="RuleBase" id="RU362073"/>
    </source>
</evidence>
<dbReference type="PANTHER" id="PTHR42792:SF2">
    <property type="entry name" value="FLAGELLIN"/>
    <property type="match status" value="1"/>
</dbReference>
<evidence type="ECO:0000256" key="4">
    <source>
        <dbReference type="SAM" id="Coils"/>
    </source>
</evidence>
<keyword evidence="2 3" id="KW-0975">Bacterial flagellum</keyword>
<dbReference type="PRINTS" id="PR00207">
    <property type="entry name" value="FLAGELLIN"/>
</dbReference>
<evidence type="ECO:0000256" key="2">
    <source>
        <dbReference type="ARBA" id="ARBA00023143"/>
    </source>
</evidence>
<keyword evidence="8" id="KW-1185">Reference proteome</keyword>
<feature type="coiled-coil region" evidence="4">
    <location>
        <begin position="102"/>
        <end position="129"/>
    </location>
</feature>
<dbReference type="GO" id="GO:0005198">
    <property type="term" value="F:structural molecule activity"/>
    <property type="evidence" value="ECO:0007669"/>
    <property type="project" value="UniProtKB-UniRule"/>
</dbReference>
<gene>
    <name evidence="7" type="primary">fliC_1</name>
    <name evidence="7" type="ORF">NCTC10698_00037</name>
</gene>
<feature type="domain" description="Flagellin C-terminal" evidence="6">
    <location>
        <begin position="407"/>
        <end position="490"/>
    </location>
</feature>
<keyword evidence="3" id="KW-0964">Secreted</keyword>
<comment type="function">
    <text evidence="3">Flagellin is the subunit protein which polymerizes to form the filaments of bacterial flagella.</text>
</comment>
<evidence type="ECO:0000259" key="6">
    <source>
        <dbReference type="Pfam" id="PF00700"/>
    </source>
</evidence>
<evidence type="ECO:0000256" key="1">
    <source>
        <dbReference type="ARBA" id="ARBA00005709"/>
    </source>
</evidence>
<dbReference type="GeneID" id="63996122"/>
<dbReference type="RefSeq" id="WP_003077955.1">
    <property type="nucleotide sequence ID" value="NZ_BBJZ01000019.1"/>
</dbReference>
<proteinExistence type="inferred from homology"/>
<keyword evidence="7" id="KW-0282">Flagellum</keyword>
<keyword evidence="7" id="KW-0969">Cilium</keyword>
<keyword evidence="4" id="KW-0175">Coiled coil</keyword>
<protein>
    <recommendedName>
        <fullName evidence="3">Flagellin</fullName>
    </recommendedName>
</protein>
<comment type="subcellular location">
    <subcellularLocation>
        <location evidence="3">Secreted</location>
    </subcellularLocation>
    <subcellularLocation>
        <location evidence="3">Bacterial flagellum</location>
    </subcellularLocation>
</comment>
<dbReference type="Pfam" id="PF00669">
    <property type="entry name" value="Flagellin_N"/>
    <property type="match status" value="1"/>
</dbReference>
<evidence type="ECO:0000313" key="8">
    <source>
        <dbReference type="Proteomes" id="UP000255070"/>
    </source>
</evidence>
<dbReference type="Gene3D" id="6.10.10.10">
    <property type="entry name" value="Flagellar export chaperone, C-terminal domain"/>
    <property type="match status" value="1"/>
</dbReference>
<dbReference type="InterPro" id="IPR042187">
    <property type="entry name" value="Flagellin_C_sub2"/>
</dbReference>
<dbReference type="Gene3D" id="6.10.280.190">
    <property type="match status" value="1"/>
</dbReference>
<comment type="similarity">
    <text evidence="1 3">Belongs to the bacterial flagellin family.</text>
</comment>
<feature type="domain" description="Flagellin N-terminal" evidence="5">
    <location>
        <begin position="5"/>
        <end position="143"/>
    </location>
</feature>
<dbReference type="InterPro" id="IPR001029">
    <property type="entry name" value="Flagellin_N"/>
</dbReference>
<name>A0A8B4RYS6_COMTE</name>
<dbReference type="GO" id="GO:0009288">
    <property type="term" value="C:bacterial-type flagellum"/>
    <property type="evidence" value="ECO:0007669"/>
    <property type="project" value="UniProtKB-SubCell"/>
</dbReference>
<accession>A0A8B4RYS6</accession>
<dbReference type="AlphaFoldDB" id="A0A8B4RYS6"/>
<dbReference type="Proteomes" id="UP000255070">
    <property type="component" value="Unassembled WGS sequence"/>
</dbReference>
<dbReference type="PANTHER" id="PTHR42792">
    <property type="entry name" value="FLAGELLIN"/>
    <property type="match status" value="1"/>
</dbReference>
<sequence>MAMTINTNIQSLNAQRNLGTSQSSLSTSMQRLSSGLRINSAKDDAAGLAIAERMSAQVRGLNQAQRNANDGVSLAQTAEGALSTIGGNLQRIRELAVQSRNATNSTEDRAALQKEVDQLKSEIDRVATDTSFNGTKLLDGSFTSQAFQVGANQGQRINIDSIQNSKIDQLGTWTSVDKPASVYSSALGGTETAGAGSFAVAAPADAAAASAAFADFKITVGGTELNVTGLGASARTVAQAQDQLTANITKAINDAGIKGVTATAGATGTGTVSIKNESLTAQPLAVAGASYVTKTDVTAGSNYAAINTGTLQINGKDIVVDAAYSDSDRVAQLTTAINSQFKDGSVVASSVNGTLVLKSDKDIAVTGTTTGTGLAVATTKVVAGSAQTGFKDISVATAEGADDTILAMDAALKAVNSARADLGAIQNRFESVVSNLSVNSENLSASKSRITDADFAAETANLSRSQILQQAGTAMVAQANQLPQGVLSLLR</sequence>
<evidence type="ECO:0000259" key="5">
    <source>
        <dbReference type="Pfam" id="PF00669"/>
    </source>
</evidence>
<dbReference type="SUPFAM" id="SSF64518">
    <property type="entry name" value="Phase 1 flagellin"/>
    <property type="match status" value="1"/>
</dbReference>
<comment type="caution">
    <text evidence="7">The sequence shown here is derived from an EMBL/GenBank/DDBJ whole genome shotgun (WGS) entry which is preliminary data.</text>
</comment>
<dbReference type="InterPro" id="IPR046358">
    <property type="entry name" value="Flagellin_C"/>
</dbReference>
<dbReference type="Gene3D" id="2.60.40.4390">
    <property type="match status" value="1"/>
</dbReference>
<evidence type="ECO:0000313" key="7">
    <source>
        <dbReference type="EMBL" id="SUY73176.1"/>
    </source>
</evidence>
<dbReference type="Gene3D" id="1.20.1330.10">
    <property type="entry name" value="f41 fragment of flagellin, N-terminal domain"/>
    <property type="match status" value="2"/>
</dbReference>
<reference evidence="7 8" key="1">
    <citation type="submission" date="2018-06" db="EMBL/GenBank/DDBJ databases">
        <authorList>
            <consortium name="Pathogen Informatics"/>
            <person name="Doyle S."/>
        </authorList>
    </citation>
    <scope>NUCLEOTIDE SEQUENCE [LARGE SCALE GENOMIC DNA]</scope>
    <source>
        <strain evidence="7 8">NCTC10698</strain>
    </source>
</reference>
<keyword evidence="7" id="KW-0966">Cell projection</keyword>